<evidence type="ECO:0008006" key="4">
    <source>
        <dbReference type="Google" id="ProtNLM"/>
    </source>
</evidence>
<feature type="transmembrane region" description="Helical" evidence="1">
    <location>
        <begin position="55"/>
        <end position="77"/>
    </location>
</feature>
<feature type="transmembrane region" description="Helical" evidence="1">
    <location>
        <begin position="144"/>
        <end position="161"/>
    </location>
</feature>
<feature type="transmembrane region" description="Helical" evidence="1">
    <location>
        <begin position="115"/>
        <end position="137"/>
    </location>
</feature>
<organism evidence="2 3">
    <name type="scientific">Formivibrio citricus</name>
    <dbReference type="NCBI Taxonomy" id="83765"/>
    <lineage>
        <taxon>Bacteria</taxon>
        <taxon>Pseudomonadati</taxon>
        <taxon>Pseudomonadota</taxon>
        <taxon>Betaproteobacteria</taxon>
        <taxon>Neisseriales</taxon>
        <taxon>Chitinibacteraceae</taxon>
        <taxon>Formivibrio</taxon>
    </lineage>
</organism>
<sequence>MPKFIADLLDLLRFRFQPLSHYVYPAWQPLGWLALAAILGGSASTEVQAALPGKLAFFFVLTLAETAFLSIWLMVWWKWVLRRPFTGSLFPLLTLCTGPQFLVPLVALLPPRSSAIILLTIAIYNLVLMVSAVAAALEERRRTVLLGMMAYLPLALIFSQLTHRLMAGWGWIAWPVAPVGS</sequence>
<dbReference type="STRING" id="83765.SAMN05660284_01235"/>
<name>A0A1I4Y606_9NEIS</name>
<evidence type="ECO:0000256" key="1">
    <source>
        <dbReference type="SAM" id="Phobius"/>
    </source>
</evidence>
<keyword evidence="1" id="KW-0472">Membrane</keyword>
<feature type="transmembrane region" description="Helical" evidence="1">
    <location>
        <begin position="89"/>
        <end position="109"/>
    </location>
</feature>
<dbReference type="RefSeq" id="WP_091192803.1">
    <property type="nucleotide sequence ID" value="NZ_FOVE01000007.1"/>
</dbReference>
<evidence type="ECO:0000313" key="2">
    <source>
        <dbReference type="EMBL" id="SFN33504.1"/>
    </source>
</evidence>
<accession>A0A1I4Y606</accession>
<keyword evidence="1" id="KW-1133">Transmembrane helix</keyword>
<feature type="transmembrane region" description="Helical" evidence="1">
    <location>
        <begin position="21"/>
        <end position="43"/>
    </location>
</feature>
<evidence type="ECO:0000313" key="3">
    <source>
        <dbReference type="Proteomes" id="UP000242869"/>
    </source>
</evidence>
<dbReference type="AlphaFoldDB" id="A0A1I4Y606"/>
<reference evidence="3" key="1">
    <citation type="submission" date="2016-10" db="EMBL/GenBank/DDBJ databases">
        <authorList>
            <person name="Varghese N."/>
            <person name="Submissions S."/>
        </authorList>
    </citation>
    <scope>NUCLEOTIDE SEQUENCE [LARGE SCALE GENOMIC DNA]</scope>
    <source>
        <strain evidence="3">DSM 6150</strain>
    </source>
</reference>
<proteinExistence type="predicted"/>
<dbReference type="Proteomes" id="UP000242869">
    <property type="component" value="Unassembled WGS sequence"/>
</dbReference>
<keyword evidence="3" id="KW-1185">Reference proteome</keyword>
<gene>
    <name evidence="2" type="ORF">SAMN05660284_01235</name>
</gene>
<protein>
    <recommendedName>
        <fullName evidence="4">Yip1 domain-containing protein</fullName>
    </recommendedName>
</protein>
<dbReference type="OrthoDB" id="9135846at2"/>
<dbReference type="EMBL" id="FOVE01000007">
    <property type="protein sequence ID" value="SFN33504.1"/>
    <property type="molecule type" value="Genomic_DNA"/>
</dbReference>
<keyword evidence="1" id="KW-0812">Transmembrane</keyword>